<dbReference type="AlphaFoldDB" id="A0A382MA83"/>
<protein>
    <submittedName>
        <fullName evidence="1">Uncharacterized protein</fullName>
    </submittedName>
</protein>
<organism evidence="1">
    <name type="scientific">marine metagenome</name>
    <dbReference type="NCBI Taxonomy" id="408172"/>
    <lineage>
        <taxon>unclassified sequences</taxon>
        <taxon>metagenomes</taxon>
        <taxon>ecological metagenomes</taxon>
    </lineage>
</organism>
<evidence type="ECO:0000313" key="1">
    <source>
        <dbReference type="EMBL" id="SVC44955.1"/>
    </source>
</evidence>
<accession>A0A382MA83</accession>
<name>A0A382MA83_9ZZZZ</name>
<feature type="non-terminal residue" evidence="1">
    <location>
        <position position="1"/>
    </location>
</feature>
<proteinExistence type="predicted"/>
<sequence length="42" mass="5035">PNESVNLAPSSKHAKVLEEYKAKLKKFQKDTQDPWIMKWQYE</sequence>
<dbReference type="EMBL" id="UINC01091857">
    <property type="protein sequence ID" value="SVC44955.1"/>
    <property type="molecule type" value="Genomic_DNA"/>
</dbReference>
<reference evidence="1" key="1">
    <citation type="submission" date="2018-05" db="EMBL/GenBank/DDBJ databases">
        <authorList>
            <person name="Lanie J.A."/>
            <person name="Ng W.-L."/>
            <person name="Kazmierczak K.M."/>
            <person name="Andrzejewski T.M."/>
            <person name="Davidsen T.M."/>
            <person name="Wayne K.J."/>
            <person name="Tettelin H."/>
            <person name="Glass J.I."/>
            <person name="Rusch D."/>
            <person name="Podicherti R."/>
            <person name="Tsui H.-C.T."/>
            <person name="Winkler M.E."/>
        </authorList>
    </citation>
    <scope>NUCLEOTIDE SEQUENCE</scope>
</reference>
<gene>
    <name evidence="1" type="ORF">METZ01_LOCUS297809</name>
</gene>